<keyword evidence="3" id="KW-1185">Reference proteome</keyword>
<evidence type="ECO:0000313" key="2">
    <source>
        <dbReference type="EMBL" id="QVV89700.1"/>
    </source>
</evidence>
<dbReference type="EMBL" id="CP075546">
    <property type="protein sequence ID" value="QVV89700.1"/>
    <property type="molecule type" value="Genomic_DNA"/>
</dbReference>
<dbReference type="Pfam" id="PF00462">
    <property type="entry name" value="Glutaredoxin"/>
    <property type="match status" value="1"/>
</dbReference>
<gene>
    <name evidence="2" type="ORF">KHC33_04075</name>
</gene>
<dbReference type="GeneID" id="65096333"/>
<accession>A0A8E7EKM9</accession>
<evidence type="ECO:0000313" key="3">
    <source>
        <dbReference type="Proteomes" id="UP000680656"/>
    </source>
</evidence>
<evidence type="ECO:0000259" key="1">
    <source>
        <dbReference type="Pfam" id="PF00462"/>
    </source>
</evidence>
<reference evidence="2 3" key="1">
    <citation type="submission" date="2021-05" db="EMBL/GenBank/DDBJ databases">
        <title>A novel Methanospirillum isolate from a pyrite-forming mixed culture.</title>
        <authorList>
            <person name="Bunk B."/>
            <person name="Sproer C."/>
            <person name="Spring S."/>
            <person name="Pester M."/>
        </authorList>
    </citation>
    <scope>NUCLEOTIDE SEQUENCE [LARGE SCALE GENOMIC DNA]</scope>
    <source>
        <strain evidence="2 3">J.3.6.1-F.2.7.3</strain>
    </source>
</reference>
<feature type="domain" description="Glutaredoxin" evidence="1">
    <location>
        <begin position="5"/>
        <end position="36"/>
    </location>
</feature>
<protein>
    <submittedName>
        <fullName evidence="2">Glutaredoxin family protein</fullName>
    </submittedName>
</protein>
<name>A0A8E7EKM9_9EURY</name>
<dbReference type="KEGG" id="mrtj:KHC33_04075"/>
<dbReference type="Gene3D" id="3.40.30.10">
    <property type="entry name" value="Glutaredoxin"/>
    <property type="match status" value="1"/>
</dbReference>
<dbReference type="SUPFAM" id="SSF52833">
    <property type="entry name" value="Thioredoxin-like"/>
    <property type="match status" value="1"/>
</dbReference>
<dbReference type="RefSeq" id="WP_214420490.1">
    <property type="nucleotide sequence ID" value="NZ_CP075546.1"/>
</dbReference>
<organism evidence="2 3">
    <name type="scientific">Methanospirillum purgamenti</name>
    <dbReference type="NCBI Taxonomy" id="2834276"/>
    <lineage>
        <taxon>Archaea</taxon>
        <taxon>Methanobacteriati</taxon>
        <taxon>Methanobacteriota</taxon>
        <taxon>Stenosarchaea group</taxon>
        <taxon>Methanomicrobia</taxon>
        <taxon>Methanomicrobiales</taxon>
        <taxon>Methanospirillaceae</taxon>
        <taxon>Methanospirillum</taxon>
    </lineage>
</organism>
<dbReference type="InterPro" id="IPR036249">
    <property type="entry name" value="Thioredoxin-like_sf"/>
</dbReference>
<dbReference type="AlphaFoldDB" id="A0A8E7EKM9"/>
<sequence>MIPIVYTLDVCPNCEKLKAALTEAGIEFEERDMQTRDSLVDLRCRACFTQEAPVLMTEDQVYESKQIFSQDGSVDSGILAALRP</sequence>
<dbReference type="Proteomes" id="UP000680656">
    <property type="component" value="Chromosome"/>
</dbReference>
<dbReference type="InterPro" id="IPR002109">
    <property type="entry name" value="Glutaredoxin"/>
</dbReference>
<proteinExistence type="predicted"/>